<keyword evidence="1" id="KW-0472">Membrane</keyword>
<feature type="transmembrane region" description="Helical" evidence="1">
    <location>
        <begin position="9"/>
        <end position="30"/>
    </location>
</feature>
<keyword evidence="3" id="KW-1185">Reference proteome</keyword>
<evidence type="ECO:0000313" key="2">
    <source>
        <dbReference type="EMBL" id="RLQ92266.1"/>
    </source>
</evidence>
<comment type="caution">
    <text evidence="2">The sequence shown here is derived from an EMBL/GenBank/DDBJ whole genome shotgun (WGS) entry which is preliminary data.</text>
</comment>
<dbReference type="AlphaFoldDB" id="A0A3L7JNJ6"/>
<name>A0A3L7JNJ6_9BACI</name>
<reference evidence="2 3" key="1">
    <citation type="submission" date="2018-10" db="EMBL/GenBank/DDBJ databases">
        <title>Falsibacillus sp. genome draft.</title>
        <authorList>
            <person name="Shi S."/>
        </authorList>
    </citation>
    <scope>NUCLEOTIDE SEQUENCE [LARGE SCALE GENOMIC DNA]</scope>
    <source>
        <strain evidence="2 3">GY 10110</strain>
    </source>
</reference>
<evidence type="ECO:0000256" key="1">
    <source>
        <dbReference type="SAM" id="Phobius"/>
    </source>
</evidence>
<dbReference type="RefSeq" id="WP_121682331.1">
    <property type="nucleotide sequence ID" value="NZ_RCVZ01000019.1"/>
</dbReference>
<sequence length="71" mass="8304">MLKQVVEKIIYFVFTVFIFIVLWKLMAVFWDKFVPWNYKTDLLGLCVVTPLLIALSFILSSLSFKVIKASK</sequence>
<evidence type="ECO:0000313" key="3">
    <source>
        <dbReference type="Proteomes" id="UP000276770"/>
    </source>
</evidence>
<feature type="transmembrane region" description="Helical" evidence="1">
    <location>
        <begin position="42"/>
        <end position="64"/>
    </location>
</feature>
<evidence type="ECO:0008006" key="4">
    <source>
        <dbReference type="Google" id="ProtNLM"/>
    </source>
</evidence>
<accession>A0A3L7JNJ6</accession>
<keyword evidence="1" id="KW-1133">Transmembrane helix</keyword>
<dbReference type="EMBL" id="RCVZ01000019">
    <property type="protein sequence ID" value="RLQ92266.1"/>
    <property type="molecule type" value="Genomic_DNA"/>
</dbReference>
<dbReference type="Proteomes" id="UP000276770">
    <property type="component" value="Unassembled WGS sequence"/>
</dbReference>
<protein>
    <recommendedName>
        <fullName evidence="4">Inhibitor of the pro-sigma K processing machinery</fullName>
    </recommendedName>
</protein>
<gene>
    <name evidence="2" type="ORF">D9X91_19510</name>
</gene>
<organism evidence="2 3">
    <name type="scientific">Falsibacillus albus</name>
    <dbReference type="NCBI Taxonomy" id="2478915"/>
    <lineage>
        <taxon>Bacteria</taxon>
        <taxon>Bacillati</taxon>
        <taxon>Bacillota</taxon>
        <taxon>Bacilli</taxon>
        <taxon>Bacillales</taxon>
        <taxon>Bacillaceae</taxon>
        <taxon>Falsibacillus</taxon>
    </lineage>
</organism>
<proteinExistence type="predicted"/>
<keyword evidence="1" id="KW-0812">Transmembrane</keyword>